<dbReference type="RefSeq" id="WP_055223894.1">
    <property type="nucleotide sequence ID" value="NZ_CYYW01000007.1"/>
</dbReference>
<reference evidence="2 3" key="1">
    <citation type="submission" date="2015-09" db="EMBL/GenBank/DDBJ databases">
        <authorList>
            <consortium name="Pathogen Informatics"/>
        </authorList>
    </citation>
    <scope>NUCLEOTIDE SEQUENCE [LARGE SCALE GENOMIC DNA]</scope>
    <source>
        <strain evidence="2 3">2789STDY5608860</strain>
    </source>
</reference>
<organism evidence="2 3">
    <name type="scientific">Agathobacter rectalis</name>
    <dbReference type="NCBI Taxonomy" id="39491"/>
    <lineage>
        <taxon>Bacteria</taxon>
        <taxon>Bacillati</taxon>
        <taxon>Bacillota</taxon>
        <taxon>Clostridia</taxon>
        <taxon>Lachnospirales</taxon>
        <taxon>Lachnospiraceae</taxon>
        <taxon>Agathobacter</taxon>
    </lineage>
</organism>
<evidence type="ECO:0000313" key="2">
    <source>
        <dbReference type="EMBL" id="CUN93675.1"/>
    </source>
</evidence>
<evidence type="ECO:0000259" key="1">
    <source>
        <dbReference type="PROSITE" id="PS51462"/>
    </source>
</evidence>
<name>A0A174B211_9FIRM</name>
<dbReference type="PROSITE" id="PS51462">
    <property type="entry name" value="NUDIX"/>
    <property type="match status" value="1"/>
</dbReference>
<evidence type="ECO:0000313" key="3">
    <source>
        <dbReference type="Proteomes" id="UP000095384"/>
    </source>
</evidence>
<dbReference type="CDD" id="cd03424">
    <property type="entry name" value="NUDIX_ADPRase_Nudt5_UGPPase_Nudt14"/>
    <property type="match status" value="1"/>
</dbReference>
<sequence>MKYTDSNEWKLYIELTNKRPDLFIQSEDLAIITDPDTVNEYVADSGRRLGVVYKSPWNTMLVDLVKNKNGDLFSYDRLIGTSTGVPVVTIPVYDGKFILIKQYRHAIRSMQYGFPRGFGEDGLSAEENAVKELSEEVGATFTDDARIKVIGNITADSGITSGKISVVYCEISSYEEKIGYEEIQKTILLSGRELDDWIKRGRIDDGFTLAAYSLFSLSADLR</sequence>
<dbReference type="Pfam" id="PF00293">
    <property type="entry name" value="NUDIX"/>
    <property type="match status" value="1"/>
</dbReference>
<dbReference type="SUPFAM" id="SSF55811">
    <property type="entry name" value="Nudix"/>
    <property type="match status" value="1"/>
</dbReference>
<dbReference type="GO" id="GO:0016787">
    <property type="term" value="F:hydrolase activity"/>
    <property type="evidence" value="ECO:0007669"/>
    <property type="project" value="UniProtKB-KW"/>
</dbReference>
<keyword evidence="2" id="KW-0378">Hydrolase</keyword>
<dbReference type="AlphaFoldDB" id="A0A174B211"/>
<proteinExistence type="predicted"/>
<dbReference type="InterPro" id="IPR015797">
    <property type="entry name" value="NUDIX_hydrolase-like_dom_sf"/>
</dbReference>
<feature type="domain" description="Nudix hydrolase" evidence="1">
    <location>
        <begin position="82"/>
        <end position="211"/>
    </location>
</feature>
<gene>
    <name evidence="2" type="ORF">ERS852417_01266</name>
</gene>
<dbReference type="EMBL" id="CYYW01000007">
    <property type="protein sequence ID" value="CUN93675.1"/>
    <property type="molecule type" value="Genomic_DNA"/>
</dbReference>
<protein>
    <submittedName>
        <fullName evidence="2">Adenosine nucleotide hydrolase NudE</fullName>
    </submittedName>
</protein>
<dbReference type="Proteomes" id="UP000095384">
    <property type="component" value="Unassembled WGS sequence"/>
</dbReference>
<dbReference type="Gene3D" id="3.90.79.10">
    <property type="entry name" value="Nucleoside Triphosphate Pyrophosphohydrolase"/>
    <property type="match status" value="1"/>
</dbReference>
<accession>A0A174B211</accession>
<dbReference type="InterPro" id="IPR000086">
    <property type="entry name" value="NUDIX_hydrolase_dom"/>
</dbReference>